<dbReference type="GO" id="GO:0003677">
    <property type="term" value="F:DNA binding"/>
    <property type="evidence" value="ECO:0007669"/>
    <property type="project" value="UniProtKB-KW"/>
</dbReference>
<dbReference type="SUPFAM" id="SSF116734">
    <property type="entry name" value="DNA methylase specificity domain"/>
    <property type="match status" value="1"/>
</dbReference>
<dbReference type="InterPro" id="IPR044946">
    <property type="entry name" value="Restrct_endonuc_typeI_TRD_sf"/>
</dbReference>
<feature type="region of interest" description="Disordered" evidence="3">
    <location>
        <begin position="1"/>
        <end position="24"/>
    </location>
</feature>
<dbReference type="Gene3D" id="3.90.220.20">
    <property type="entry name" value="DNA methylase specificity domains"/>
    <property type="match status" value="1"/>
</dbReference>
<name>A0A2U3P127_9MYCO</name>
<keyword evidence="2" id="KW-0238">DNA-binding</keyword>
<keyword evidence="5" id="KW-1185">Reference proteome</keyword>
<dbReference type="CDD" id="cd17266">
    <property type="entry name" value="RMtype1_S_Sau1132ORF3780P-TRD2-CR2_like"/>
    <property type="match status" value="1"/>
</dbReference>
<keyword evidence="4" id="KW-0540">Nuclease</keyword>
<accession>A0A2U3P127</accession>
<dbReference type="GO" id="GO:0009307">
    <property type="term" value="P:DNA restriction-modification system"/>
    <property type="evidence" value="ECO:0007669"/>
    <property type="project" value="UniProtKB-KW"/>
</dbReference>
<feature type="compositionally biased region" description="Basic and acidic residues" evidence="3">
    <location>
        <begin position="1"/>
        <end position="10"/>
    </location>
</feature>
<evidence type="ECO:0000256" key="1">
    <source>
        <dbReference type="ARBA" id="ARBA00022747"/>
    </source>
</evidence>
<keyword evidence="4" id="KW-0255">Endonuclease</keyword>
<protein>
    <submittedName>
        <fullName evidence="4">Restriction endonuclease subunit S</fullName>
    </submittedName>
</protein>
<evidence type="ECO:0000313" key="5">
    <source>
        <dbReference type="Proteomes" id="UP000240988"/>
    </source>
</evidence>
<organism evidence="4 5">
    <name type="scientific">Mycobacterium rhizamassiliense</name>
    <dbReference type="NCBI Taxonomy" id="1841860"/>
    <lineage>
        <taxon>Bacteria</taxon>
        <taxon>Bacillati</taxon>
        <taxon>Actinomycetota</taxon>
        <taxon>Actinomycetes</taxon>
        <taxon>Mycobacteriales</taxon>
        <taxon>Mycobacteriaceae</taxon>
        <taxon>Mycobacterium</taxon>
    </lineage>
</organism>
<dbReference type="GO" id="GO:0004519">
    <property type="term" value="F:endonuclease activity"/>
    <property type="evidence" value="ECO:0007669"/>
    <property type="project" value="UniProtKB-KW"/>
</dbReference>
<keyword evidence="4" id="KW-0378">Hydrolase</keyword>
<evidence type="ECO:0000313" key="4">
    <source>
        <dbReference type="EMBL" id="SPM37450.1"/>
    </source>
</evidence>
<evidence type="ECO:0000256" key="3">
    <source>
        <dbReference type="SAM" id="MobiDB-lite"/>
    </source>
</evidence>
<keyword evidence="1" id="KW-0680">Restriction system</keyword>
<proteinExistence type="predicted"/>
<feature type="non-terminal residue" evidence="4">
    <location>
        <position position="1"/>
    </location>
</feature>
<dbReference type="AlphaFoldDB" id="A0A2U3P127"/>
<sequence length="353" mass="37881">VRVRLGDHLDFGNGSGPPERGSGHVPVYGANGPIGFAARANASGPLIVIGRVGSYCGTVRYCDSDVWVTDNAFVCRAKDPDETRYWYYALRSCRLNEHRSGSGQPLLNQRVLRDVVARVAAADQRRQIGGLLGAFDDKIAANRRVIDAAEALMVAMVEPLDGDVPLGEVASRAGVALRPGEFDDGVAHFSFAAFDDGAWPQRVDSASIRSAKVHLSAPCVLVSKLNPRTPRIWDVAGLPAEMAVASAEFVVLRPLGVGTSALWSALRQRGVSQALQQKVAGTSQSRQRIRQDELMEVAVRDVRRLSDDNARTTADLGALCHARRGESATLARVRDDVLALLTAGKIRVGDPIG</sequence>
<reference evidence="4 5" key="1">
    <citation type="submission" date="2017-01" db="EMBL/GenBank/DDBJ databases">
        <authorList>
            <consortium name="Urmite Genomes"/>
        </authorList>
    </citation>
    <scope>NUCLEOTIDE SEQUENCE [LARGE SCALE GENOMIC DNA]</scope>
    <source>
        <strain evidence="4 5">AB57</strain>
    </source>
</reference>
<dbReference type="STRING" id="1841860.GCA_900157375_05300"/>
<gene>
    <name evidence="4" type="ORF">MRAB57_5297</name>
</gene>
<dbReference type="EMBL" id="FUFA01000005">
    <property type="protein sequence ID" value="SPM37450.1"/>
    <property type="molecule type" value="Genomic_DNA"/>
</dbReference>
<evidence type="ECO:0000256" key="2">
    <source>
        <dbReference type="ARBA" id="ARBA00023125"/>
    </source>
</evidence>
<dbReference type="Proteomes" id="UP000240988">
    <property type="component" value="Unassembled WGS sequence"/>
</dbReference>